<keyword evidence="6" id="KW-1185">Reference proteome</keyword>
<reference evidence="5 6" key="1">
    <citation type="submission" date="2019-02" db="EMBL/GenBank/DDBJ databases">
        <title>Genome sequencing of the rare red list fungi Hericium alpestre (H. flagellum).</title>
        <authorList>
            <person name="Buettner E."/>
            <person name="Kellner H."/>
        </authorList>
    </citation>
    <scope>NUCLEOTIDE SEQUENCE [LARGE SCALE GENOMIC DNA]</scope>
    <source>
        <strain evidence="5 6">DSM 108284</strain>
    </source>
</reference>
<dbReference type="Proteomes" id="UP000298061">
    <property type="component" value="Unassembled WGS sequence"/>
</dbReference>
<feature type="compositionally biased region" description="Basic and acidic residues" evidence="4">
    <location>
        <begin position="300"/>
        <end position="310"/>
    </location>
</feature>
<name>A0A4Z0A9J0_9AGAM</name>
<dbReference type="STRING" id="135208.A0A4Z0A9J0"/>
<feature type="compositionally biased region" description="Low complexity" evidence="4">
    <location>
        <begin position="427"/>
        <end position="443"/>
    </location>
</feature>
<dbReference type="PANTHER" id="PTHR12940:SF0">
    <property type="entry name" value="SPLICING FACTOR ESS-2 HOMOLOG"/>
    <property type="match status" value="1"/>
</dbReference>
<comment type="caution">
    <text evidence="5">The sequence shown here is derived from an EMBL/GenBank/DDBJ whole genome shotgun (WGS) entry which is preliminary data.</text>
</comment>
<dbReference type="PANTHER" id="PTHR12940">
    <property type="entry name" value="ES-2 PROTEIN - RELATED"/>
    <property type="match status" value="1"/>
</dbReference>
<evidence type="ECO:0000256" key="2">
    <source>
        <dbReference type="ARBA" id="ARBA00009072"/>
    </source>
</evidence>
<feature type="region of interest" description="Disordered" evidence="4">
    <location>
        <begin position="1"/>
        <end position="25"/>
    </location>
</feature>
<dbReference type="EMBL" id="SFCI01000010">
    <property type="protein sequence ID" value="TFY83766.1"/>
    <property type="molecule type" value="Genomic_DNA"/>
</dbReference>
<accession>A0A4Z0A9J0</accession>
<evidence type="ECO:0000256" key="4">
    <source>
        <dbReference type="SAM" id="MobiDB-lite"/>
    </source>
</evidence>
<feature type="region of interest" description="Disordered" evidence="4">
    <location>
        <begin position="283"/>
        <end position="357"/>
    </location>
</feature>
<evidence type="ECO:0000256" key="1">
    <source>
        <dbReference type="ARBA" id="ARBA00004123"/>
    </source>
</evidence>
<feature type="compositionally biased region" description="Pro residues" evidence="4">
    <location>
        <begin position="1"/>
        <end position="15"/>
    </location>
</feature>
<proteinExistence type="inferred from homology"/>
<comment type="subcellular location">
    <subcellularLocation>
        <location evidence="1">Nucleus</location>
    </subcellularLocation>
</comment>
<feature type="compositionally biased region" description="Basic and acidic residues" evidence="4">
    <location>
        <begin position="223"/>
        <end position="249"/>
    </location>
</feature>
<dbReference type="InterPro" id="IPR019148">
    <property type="entry name" value="Nuclear_protein_DGCR14_ESS-2"/>
</dbReference>
<gene>
    <name evidence="5" type="ORF">EWM64_g235</name>
</gene>
<dbReference type="GO" id="GO:0071013">
    <property type="term" value="C:catalytic step 2 spliceosome"/>
    <property type="evidence" value="ECO:0007669"/>
    <property type="project" value="TreeGrafter"/>
</dbReference>
<evidence type="ECO:0000313" key="6">
    <source>
        <dbReference type="Proteomes" id="UP000298061"/>
    </source>
</evidence>
<protein>
    <recommendedName>
        <fullName evidence="7">Nuclear protein DGCR14</fullName>
    </recommendedName>
</protein>
<keyword evidence="3" id="KW-0539">Nucleus</keyword>
<organism evidence="5 6">
    <name type="scientific">Hericium alpestre</name>
    <dbReference type="NCBI Taxonomy" id="135208"/>
    <lineage>
        <taxon>Eukaryota</taxon>
        <taxon>Fungi</taxon>
        <taxon>Dikarya</taxon>
        <taxon>Basidiomycota</taxon>
        <taxon>Agaricomycotina</taxon>
        <taxon>Agaricomycetes</taxon>
        <taxon>Russulales</taxon>
        <taxon>Hericiaceae</taxon>
        <taxon>Hericium</taxon>
    </lineage>
</organism>
<dbReference type="OrthoDB" id="19679at2759"/>
<dbReference type="AlphaFoldDB" id="A0A4Z0A9J0"/>
<evidence type="ECO:0008006" key="7">
    <source>
        <dbReference type="Google" id="ProtNLM"/>
    </source>
</evidence>
<dbReference type="Pfam" id="PF09751">
    <property type="entry name" value="Es2"/>
    <property type="match status" value="1"/>
</dbReference>
<sequence length="533" mass="57938">MSTPGPPSTPGPSSTPKPSRSLNRQTVLDEDEYTAALSQIIARDFFPSLIHLEATNDYLDALSSQDPNLITATVQRLEELSTPARPRARPWQTPSETPYGGAPSDTPLRTPRTDAGGPPAKRARYDTSMSLDAFQARYTSEDNSSFTQILDEENKRRREKYAWAWDAQRRVEAQRERMLEGRERMLIEAPEQTGVREKLKLEVPAPKGLIMAGDGESGEGEVDGGKQDGEAGEVEKAGETKGKEVALKETEEEEEVDVMAPKKDTRPAGVDGWKFKARNALMFPPDADISPYDPSSSIKRMADAKNEPKIIKHGNTRLPEQEQDSSVSRGHSAPPSPTRSRIDAAITGTPYRPRSPGVSNFSYVPALPSPTPSELGPAAVKQLMTVGTLMGTPRVLSQSDDPADLTMPPPTPFRIVAPSARETISHKLSASASRSLRAKASLLGPSRTPTSRSMSGGKRGDMPPPSWTPRRAEAVGALTPAGKRLLDRTSTGTAGARRAEAMGRLAGWEAKKEKDLNRVRWTPTPSPVARREA</sequence>
<feature type="region of interest" description="Disordered" evidence="4">
    <location>
        <begin position="393"/>
        <end position="497"/>
    </location>
</feature>
<feature type="region of interest" description="Disordered" evidence="4">
    <location>
        <begin position="78"/>
        <end position="127"/>
    </location>
</feature>
<feature type="region of interest" description="Disordered" evidence="4">
    <location>
        <begin position="206"/>
        <end position="270"/>
    </location>
</feature>
<evidence type="ECO:0000256" key="3">
    <source>
        <dbReference type="ARBA" id="ARBA00023242"/>
    </source>
</evidence>
<evidence type="ECO:0000313" key="5">
    <source>
        <dbReference type="EMBL" id="TFY83766.1"/>
    </source>
</evidence>
<comment type="similarity">
    <text evidence="2">Belongs to the ESS2 family.</text>
</comment>